<dbReference type="GO" id="GO:0005829">
    <property type="term" value="C:cytosol"/>
    <property type="evidence" value="ECO:0007669"/>
    <property type="project" value="TreeGrafter"/>
</dbReference>
<evidence type="ECO:0000313" key="10">
    <source>
        <dbReference type="EMBL" id="SEC81618.1"/>
    </source>
</evidence>
<dbReference type="Gene3D" id="1.10.40.30">
    <property type="entry name" value="Fumarase/aspartase (C-terminal domain)"/>
    <property type="match status" value="1"/>
</dbReference>
<dbReference type="PROSITE" id="PS00163">
    <property type="entry name" value="FUMARATE_LYASES"/>
    <property type="match status" value="1"/>
</dbReference>
<evidence type="ECO:0000256" key="2">
    <source>
        <dbReference type="ARBA" id="ARBA00005596"/>
    </source>
</evidence>
<dbReference type="InterPro" id="IPR024083">
    <property type="entry name" value="Fumarase/histidase_N"/>
</dbReference>
<dbReference type="Pfam" id="PF10415">
    <property type="entry name" value="FumaraseC_C"/>
    <property type="match status" value="1"/>
</dbReference>
<dbReference type="EMBL" id="FNSV01000005">
    <property type="protein sequence ID" value="SEC81618.1"/>
    <property type="molecule type" value="Genomic_DNA"/>
</dbReference>
<evidence type="ECO:0000259" key="8">
    <source>
        <dbReference type="Pfam" id="PF00206"/>
    </source>
</evidence>
<dbReference type="InterPro" id="IPR008948">
    <property type="entry name" value="L-Aspartase-like"/>
</dbReference>
<dbReference type="OrthoDB" id="9802809at2"/>
<dbReference type="InterPro" id="IPR004708">
    <property type="entry name" value="ApsA"/>
</dbReference>
<feature type="domain" description="Fumarate lyase N-terminal" evidence="8">
    <location>
        <begin position="11"/>
        <end position="341"/>
    </location>
</feature>
<organism evidence="10 11">
    <name type="scientific">Rhodococcus koreensis</name>
    <dbReference type="NCBI Taxonomy" id="99653"/>
    <lineage>
        <taxon>Bacteria</taxon>
        <taxon>Bacillati</taxon>
        <taxon>Actinomycetota</taxon>
        <taxon>Actinomycetes</taxon>
        <taxon>Mycobacteriales</taxon>
        <taxon>Nocardiaceae</taxon>
        <taxon>Rhodococcus</taxon>
    </lineage>
</organism>
<dbReference type="PANTHER" id="PTHR42696">
    <property type="entry name" value="ASPARTATE AMMONIA-LYASE"/>
    <property type="match status" value="1"/>
</dbReference>
<dbReference type="Proteomes" id="UP000183561">
    <property type="component" value="Unassembled WGS sequence"/>
</dbReference>
<protein>
    <recommendedName>
        <fullName evidence="4 6">Aspartate ammonia-lyase</fullName>
        <shortName evidence="7">Aspartase</shortName>
        <ecNumber evidence="3 6">4.3.1.1</ecNumber>
    </recommendedName>
</protein>
<dbReference type="Gene3D" id="1.20.200.10">
    <property type="entry name" value="Fumarase/aspartase (Central domain)"/>
    <property type="match status" value="1"/>
</dbReference>
<feature type="domain" description="Fumarase C C-terminal" evidence="9">
    <location>
        <begin position="408"/>
        <end position="460"/>
    </location>
</feature>
<dbReference type="EC" id="4.3.1.1" evidence="3 6"/>
<dbReference type="CDD" id="cd01357">
    <property type="entry name" value="Aspartase"/>
    <property type="match status" value="1"/>
</dbReference>
<dbReference type="NCBIfam" id="NF008909">
    <property type="entry name" value="PRK12273.1"/>
    <property type="match status" value="1"/>
</dbReference>
<dbReference type="InterPro" id="IPR020557">
    <property type="entry name" value="Fumarate_lyase_CS"/>
</dbReference>
<dbReference type="Gene3D" id="1.10.275.10">
    <property type="entry name" value="Fumarase/aspartase (N-terminal domain)"/>
    <property type="match status" value="1"/>
</dbReference>
<dbReference type="RefSeq" id="WP_083395686.1">
    <property type="nucleotide sequence ID" value="NZ_FNSV01000005.1"/>
</dbReference>
<gene>
    <name evidence="10" type="ORF">SAMN04490239_5573</name>
</gene>
<dbReference type="Pfam" id="PF00206">
    <property type="entry name" value="Lyase_1"/>
    <property type="match status" value="1"/>
</dbReference>
<sequence length="485" mass="51246">MTRIEHDLLGDREVPAGAYYGVHTLRAIENFPITGVPISAHPDLVSGLAAVKQAAAQANANLGLIGLREAGAITRACEEIRSGALHDHFVVDVIQGGAGTSTNMNANEVVANRALELLGHAKGDYEFLHPLEQVNLGQSTNDVYPTAVKIGLQTALVHLRQAMGELATAFAGKAAEFVDVLKVGRTQLQDAVPMTLGQEFGTYALMLDEDAERLAESAALISEINLGGTAIGTGLNAHPEYAWRVRAHLAAITGLSLITASDLIEATQDVGAFVQLSGVLKRTAVKLSKVCNDLRLLSSGPRAGLGEITLPPVQAGSSIMPGKVNPVIPEVVNQIAFRVIGNDLTVTMAAEGGQLQLNAFEPIIAHSLFESIELLTRGCRTLAQRCVVGIDANTEHLQQMVAASIGVVTALNPYIGYTEATTIAADALASGRTVVSLVLERELLTQDQLDKILDPQNLTRSVDPIDGYATVADRADSKHRVPGPI</sequence>
<dbReference type="NCBIfam" id="TIGR00839">
    <property type="entry name" value="aspA"/>
    <property type="match status" value="1"/>
</dbReference>
<dbReference type="GO" id="GO:0006099">
    <property type="term" value="P:tricarboxylic acid cycle"/>
    <property type="evidence" value="ECO:0007669"/>
    <property type="project" value="InterPro"/>
</dbReference>
<reference evidence="11" key="1">
    <citation type="submission" date="2016-10" db="EMBL/GenBank/DDBJ databases">
        <authorList>
            <person name="Varghese N."/>
            <person name="Submissions S."/>
        </authorList>
    </citation>
    <scope>NUCLEOTIDE SEQUENCE [LARGE SCALE GENOMIC DNA]</scope>
    <source>
        <strain evidence="11">DSM 44498</strain>
    </source>
</reference>
<evidence type="ECO:0000256" key="1">
    <source>
        <dbReference type="ARBA" id="ARBA00001494"/>
    </source>
</evidence>
<dbReference type="PRINTS" id="PR00149">
    <property type="entry name" value="FUMRATELYASE"/>
</dbReference>
<comment type="similarity">
    <text evidence="2 7">Belongs to the class-II fumarase/aspartase family. Aspartase subfamily.</text>
</comment>
<dbReference type="FunFam" id="1.10.40.30:FF:000002">
    <property type="entry name" value="Fumarate hydratase class II"/>
    <property type="match status" value="1"/>
</dbReference>
<accession>A0A1H4VM16</accession>
<dbReference type="InterPro" id="IPR000362">
    <property type="entry name" value="Fumarate_lyase_fam"/>
</dbReference>
<evidence type="ECO:0000259" key="9">
    <source>
        <dbReference type="Pfam" id="PF10415"/>
    </source>
</evidence>
<evidence type="ECO:0000256" key="5">
    <source>
        <dbReference type="ARBA" id="ARBA00023239"/>
    </source>
</evidence>
<dbReference type="InterPro" id="IPR022761">
    <property type="entry name" value="Fumarate_lyase_N"/>
</dbReference>
<dbReference type="InterPro" id="IPR051546">
    <property type="entry name" value="Aspartate_Ammonia-Lyase"/>
</dbReference>
<evidence type="ECO:0000256" key="6">
    <source>
        <dbReference type="NCBIfam" id="TIGR00839"/>
    </source>
</evidence>
<evidence type="ECO:0000313" key="11">
    <source>
        <dbReference type="Proteomes" id="UP000183561"/>
    </source>
</evidence>
<keyword evidence="11" id="KW-1185">Reference proteome</keyword>
<evidence type="ECO:0000256" key="4">
    <source>
        <dbReference type="ARBA" id="ARBA00016146"/>
    </source>
</evidence>
<proteinExistence type="inferred from homology"/>
<dbReference type="FunFam" id="1.20.200.10:FF:000001">
    <property type="entry name" value="Fumarate hydratase, mitochondrial"/>
    <property type="match status" value="1"/>
</dbReference>
<dbReference type="AlphaFoldDB" id="A0A1H4VM16"/>
<dbReference type="PRINTS" id="PR00145">
    <property type="entry name" value="ARGSUCLYASE"/>
</dbReference>
<dbReference type="SUPFAM" id="SSF48557">
    <property type="entry name" value="L-aspartase-like"/>
    <property type="match status" value="1"/>
</dbReference>
<name>A0A1H4VM16_9NOCA</name>
<dbReference type="PANTHER" id="PTHR42696:SF2">
    <property type="entry name" value="ASPARTATE AMMONIA-LYASE"/>
    <property type="match status" value="1"/>
</dbReference>
<comment type="catalytic activity">
    <reaction evidence="1 7">
        <text>L-aspartate = fumarate + NH4(+)</text>
        <dbReference type="Rhea" id="RHEA:16601"/>
        <dbReference type="ChEBI" id="CHEBI:28938"/>
        <dbReference type="ChEBI" id="CHEBI:29806"/>
        <dbReference type="ChEBI" id="CHEBI:29991"/>
        <dbReference type="EC" id="4.3.1.1"/>
    </reaction>
</comment>
<dbReference type="GO" id="GO:0008797">
    <property type="term" value="F:aspartate ammonia-lyase activity"/>
    <property type="evidence" value="ECO:0007669"/>
    <property type="project" value="UniProtKB-UniRule"/>
</dbReference>
<evidence type="ECO:0000256" key="7">
    <source>
        <dbReference type="RuleBase" id="RU362017"/>
    </source>
</evidence>
<dbReference type="FunFam" id="1.10.275.10:FF:000001">
    <property type="entry name" value="Fumarate hydratase, mitochondrial"/>
    <property type="match status" value="1"/>
</dbReference>
<evidence type="ECO:0000256" key="3">
    <source>
        <dbReference type="ARBA" id="ARBA00012992"/>
    </source>
</evidence>
<dbReference type="GO" id="GO:0006531">
    <property type="term" value="P:aspartate metabolic process"/>
    <property type="evidence" value="ECO:0007669"/>
    <property type="project" value="InterPro"/>
</dbReference>
<keyword evidence="5 7" id="KW-0456">Lyase</keyword>
<dbReference type="InterPro" id="IPR018951">
    <property type="entry name" value="Fumarase_C_C"/>
</dbReference>